<gene>
    <name evidence="3" type="ORF">LX81_02280</name>
</gene>
<keyword evidence="4" id="KW-1185">Reference proteome</keyword>
<dbReference type="Pfam" id="PF05036">
    <property type="entry name" value="SPOR"/>
    <property type="match status" value="1"/>
</dbReference>
<dbReference type="Gene3D" id="3.30.70.1070">
    <property type="entry name" value="Sporulation related repeat"/>
    <property type="match status" value="1"/>
</dbReference>
<organism evidence="3 4">
    <name type="scientific">Palleronia aestuarii</name>
    <dbReference type="NCBI Taxonomy" id="568105"/>
    <lineage>
        <taxon>Bacteria</taxon>
        <taxon>Pseudomonadati</taxon>
        <taxon>Pseudomonadota</taxon>
        <taxon>Alphaproteobacteria</taxon>
        <taxon>Rhodobacterales</taxon>
        <taxon>Roseobacteraceae</taxon>
        <taxon>Palleronia</taxon>
    </lineage>
</organism>
<dbReference type="EMBL" id="QKZL01000008">
    <property type="protein sequence ID" value="PZX16008.1"/>
    <property type="molecule type" value="Genomic_DNA"/>
</dbReference>
<sequence>MTHHEIGLNGYPVGHGLAFQRLANVSGALVSVALIAGLGTWGYNLLVRDVTGVPVIQAMEGAFRIAPEEPGGMNTPHQGLAVNEIAAEGGATGPADTVTLAPPPVDLASEDRPAADLRAEMAREAEAVAEIARAETAALSDSATDRTETLPEAETVAESGIIIDDTPGDASPTDMAVAEALAGAFEPEAVVTNASLGGAISPRPEPRPGSQQASVPSPSIAQPRVDPSEAPEIAAASIAPGTRLAQLGAYPDARMARAEWNRIGESFAEYFGGKRRVVQEVTTGGRTFYRLRAEGFADLAEARRFCSALAAGNAECIPVEFR</sequence>
<reference evidence="3 4" key="1">
    <citation type="submission" date="2018-06" db="EMBL/GenBank/DDBJ databases">
        <title>Genomic Encyclopedia of Archaeal and Bacterial Type Strains, Phase II (KMG-II): from individual species to whole genera.</title>
        <authorList>
            <person name="Goeker M."/>
        </authorList>
    </citation>
    <scope>NUCLEOTIDE SEQUENCE [LARGE SCALE GENOMIC DNA]</scope>
    <source>
        <strain evidence="3 4">DSM 22009</strain>
    </source>
</reference>
<comment type="caution">
    <text evidence="3">The sequence shown here is derived from an EMBL/GenBank/DDBJ whole genome shotgun (WGS) entry which is preliminary data.</text>
</comment>
<proteinExistence type="predicted"/>
<feature type="domain" description="SPOR" evidence="2">
    <location>
        <begin position="237"/>
        <end position="322"/>
    </location>
</feature>
<dbReference type="InterPro" id="IPR036680">
    <property type="entry name" value="SPOR-like_sf"/>
</dbReference>
<evidence type="ECO:0000256" key="1">
    <source>
        <dbReference type="SAM" id="MobiDB-lite"/>
    </source>
</evidence>
<dbReference type="GO" id="GO:0042834">
    <property type="term" value="F:peptidoglycan binding"/>
    <property type="evidence" value="ECO:0007669"/>
    <property type="project" value="InterPro"/>
</dbReference>
<dbReference type="OrthoDB" id="8479416at2"/>
<feature type="region of interest" description="Disordered" evidence="1">
    <location>
        <begin position="196"/>
        <end position="228"/>
    </location>
</feature>
<evidence type="ECO:0000313" key="4">
    <source>
        <dbReference type="Proteomes" id="UP000248916"/>
    </source>
</evidence>
<dbReference type="AlphaFoldDB" id="A0A2W7N7G6"/>
<evidence type="ECO:0000259" key="2">
    <source>
        <dbReference type="PROSITE" id="PS51724"/>
    </source>
</evidence>
<evidence type="ECO:0000313" key="3">
    <source>
        <dbReference type="EMBL" id="PZX16008.1"/>
    </source>
</evidence>
<accession>A0A2W7N7G6</accession>
<name>A0A2W7N7G6_9RHOB</name>
<dbReference type="InterPro" id="IPR007730">
    <property type="entry name" value="SPOR-like_dom"/>
</dbReference>
<dbReference type="Proteomes" id="UP000248916">
    <property type="component" value="Unassembled WGS sequence"/>
</dbReference>
<protein>
    <submittedName>
        <fullName evidence="3">Sporulation related protein</fullName>
    </submittedName>
</protein>
<feature type="compositionally biased region" description="Polar residues" evidence="1">
    <location>
        <begin position="209"/>
        <end position="220"/>
    </location>
</feature>
<dbReference type="RefSeq" id="WP_111537420.1">
    <property type="nucleotide sequence ID" value="NZ_QKZL01000008.1"/>
</dbReference>
<dbReference type="PROSITE" id="PS51724">
    <property type="entry name" value="SPOR"/>
    <property type="match status" value="1"/>
</dbReference>